<dbReference type="GO" id="GO:0050660">
    <property type="term" value="F:flavin adenine dinucleotide binding"/>
    <property type="evidence" value="ECO:0007669"/>
    <property type="project" value="InterPro"/>
</dbReference>
<feature type="binding site" evidence="6">
    <location>
        <position position="489"/>
    </location>
    <ligand>
        <name>FAD</name>
        <dbReference type="ChEBI" id="CHEBI:57692"/>
    </ligand>
</feature>
<keyword evidence="3" id="KW-0285">Flavoprotein</keyword>
<evidence type="ECO:0000256" key="6">
    <source>
        <dbReference type="PIRSR" id="PIRSR000137-2"/>
    </source>
</evidence>
<dbReference type="PANTHER" id="PTHR45968">
    <property type="entry name" value="OSJNBA0019K04.7 PROTEIN"/>
    <property type="match status" value="1"/>
</dbReference>
<dbReference type="Pfam" id="PF00732">
    <property type="entry name" value="GMC_oxred_N"/>
    <property type="match status" value="1"/>
</dbReference>
<feature type="binding site" evidence="6">
    <location>
        <begin position="500"/>
        <end position="501"/>
    </location>
    <ligand>
        <name>FAD</name>
        <dbReference type="ChEBI" id="CHEBI:57692"/>
    </ligand>
</feature>
<evidence type="ECO:0000259" key="8">
    <source>
        <dbReference type="PROSITE" id="PS00624"/>
    </source>
</evidence>
<keyword evidence="5 6" id="KW-0274">FAD</keyword>
<comment type="similarity">
    <text evidence="2">Belongs to the GMC oxidoreductase family.</text>
</comment>
<dbReference type="InterPro" id="IPR051871">
    <property type="entry name" value="GMC_Oxidoreductase-Related"/>
</dbReference>
<dbReference type="PIRSF" id="PIRSF000137">
    <property type="entry name" value="Alcohol_oxidase"/>
    <property type="match status" value="1"/>
</dbReference>
<dbReference type="InterPro" id="IPR000172">
    <property type="entry name" value="GMC_OxRdtase_N"/>
</dbReference>
<comment type="caution">
    <text evidence="9">The sequence shown here is derived from an EMBL/GenBank/DDBJ whole genome shotgun (WGS) entry which is preliminary data.</text>
</comment>
<evidence type="ECO:0000256" key="2">
    <source>
        <dbReference type="ARBA" id="ARBA00010790"/>
    </source>
</evidence>
<name>A0A2U1PXP2_ARTAN</name>
<accession>A0A2U1PXP2</accession>
<dbReference type="AlphaFoldDB" id="A0A2U1PXP2"/>
<keyword evidence="4" id="KW-0732">Signal</keyword>
<organism evidence="9 10">
    <name type="scientific">Artemisia annua</name>
    <name type="common">Sweet wormwood</name>
    <dbReference type="NCBI Taxonomy" id="35608"/>
    <lineage>
        <taxon>Eukaryota</taxon>
        <taxon>Viridiplantae</taxon>
        <taxon>Streptophyta</taxon>
        <taxon>Embryophyta</taxon>
        <taxon>Tracheophyta</taxon>
        <taxon>Spermatophyta</taxon>
        <taxon>Magnoliopsida</taxon>
        <taxon>eudicotyledons</taxon>
        <taxon>Gunneridae</taxon>
        <taxon>Pentapetalae</taxon>
        <taxon>asterids</taxon>
        <taxon>campanulids</taxon>
        <taxon>Asterales</taxon>
        <taxon>Asteraceae</taxon>
        <taxon>Asteroideae</taxon>
        <taxon>Anthemideae</taxon>
        <taxon>Artemisiinae</taxon>
        <taxon>Artemisia</taxon>
    </lineage>
</organism>
<dbReference type="InterPro" id="IPR036188">
    <property type="entry name" value="FAD/NAD-bd_sf"/>
</dbReference>
<evidence type="ECO:0000256" key="5">
    <source>
        <dbReference type="ARBA" id="ARBA00022827"/>
    </source>
</evidence>
<sequence length="526" mass="57554">MCINLYVFTAPHYSFMHEATKAPKISFYDYIVIGGGAAGIPIATTLSAKYSVLLLERGGSPYMNTNITSIFGFGNNFEDNSADSPSQKFTSTEGVINTRARVLGGGTSINAGFYSRGEAQFNKEARLTDEKLILQSYEWVEKVMAFEPAEQKWPSAVRAALVEAGVKPDNGFTYDHIIGTKVGGSIFDNNGTRHTAADLLQYANPKGLSVLLYATVHKILFKTRGRSRPLAYGIMFKDSIGNKHVAYLNGGKKDEIILSAGALGSPQLLMLSGIGPRKQLDDLKIKVVLDQPFIGQGMADNPLNAVFIPSPIAVDPSGVQIAGITRFGSYIEATGGVNFVYTKSPNYQGFSPQMGGFIFEKINGPLSMGELKIENRNPAENPLVTFNYFKEPKDLRKCVEGVRTILKAVESKAFSNYKYANMTVQDIININMKLQGDDLVSDKKSPSLEQYCKDTKRTMWHYHGGCRIGKVVDYEYKVVGLDALRVIDGSTILNSPGTNPQASVLMLGRYMGVTILGQRVADDKSQ</sequence>
<feature type="binding site" evidence="6">
    <location>
        <begin position="460"/>
        <end position="461"/>
    </location>
    <ligand>
        <name>FAD</name>
        <dbReference type="ChEBI" id="CHEBI:57692"/>
    </ligand>
</feature>
<feature type="binding site" evidence="6">
    <location>
        <position position="102"/>
    </location>
    <ligand>
        <name>FAD</name>
        <dbReference type="ChEBI" id="CHEBI:57692"/>
    </ligand>
</feature>
<gene>
    <name evidence="9" type="ORF">CTI12_AA100370</name>
</gene>
<feature type="domain" description="Glucose-methanol-choline oxidoreductase N-terminal" evidence="8">
    <location>
        <begin position="261"/>
        <end position="275"/>
    </location>
</feature>
<dbReference type="Gene3D" id="3.30.410.40">
    <property type="match status" value="1"/>
</dbReference>
<keyword evidence="10" id="KW-1185">Reference proteome</keyword>
<dbReference type="InterPro" id="IPR012132">
    <property type="entry name" value="GMC_OxRdtase"/>
</dbReference>
<feature type="binding site" evidence="6">
    <location>
        <position position="216"/>
    </location>
    <ligand>
        <name>FAD</name>
        <dbReference type="ChEBI" id="CHEBI:57692"/>
    </ligand>
</feature>
<keyword evidence="7" id="KW-1015">Disulfide bond</keyword>
<proteinExistence type="inferred from homology"/>
<dbReference type="Proteomes" id="UP000245207">
    <property type="component" value="Unassembled WGS sequence"/>
</dbReference>
<dbReference type="PANTHER" id="PTHR45968:SF3">
    <property type="entry name" value="OS04G0573100 PROTEIN"/>
    <property type="match status" value="1"/>
</dbReference>
<comment type="cofactor">
    <cofactor evidence="1 6">
        <name>FAD</name>
        <dbReference type="ChEBI" id="CHEBI:57692"/>
    </cofactor>
</comment>
<dbReference type="Gene3D" id="3.50.50.60">
    <property type="entry name" value="FAD/NAD(P)-binding domain"/>
    <property type="match status" value="1"/>
</dbReference>
<evidence type="ECO:0000256" key="4">
    <source>
        <dbReference type="ARBA" id="ARBA00022729"/>
    </source>
</evidence>
<dbReference type="InterPro" id="IPR007867">
    <property type="entry name" value="GMC_OxRtase_C"/>
</dbReference>
<reference evidence="9 10" key="1">
    <citation type="journal article" date="2018" name="Mol. Plant">
        <title>The genome of Artemisia annua provides insight into the evolution of Asteraceae family and artemisinin biosynthesis.</title>
        <authorList>
            <person name="Shen Q."/>
            <person name="Zhang L."/>
            <person name="Liao Z."/>
            <person name="Wang S."/>
            <person name="Yan T."/>
            <person name="Shi P."/>
            <person name="Liu M."/>
            <person name="Fu X."/>
            <person name="Pan Q."/>
            <person name="Wang Y."/>
            <person name="Lv Z."/>
            <person name="Lu X."/>
            <person name="Zhang F."/>
            <person name="Jiang W."/>
            <person name="Ma Y."/>
            <person name="Chen M."/>
            <person name="Hao X."/>
            <person name="Li L."/>
            <person name="Tang Y."/>
            <person name="Lv G."/>
            <person name="Zhou Y."/>
            <person name="Sun X."/>
            <person name="Brodelius P.E."/>
            <person name="Rose J.K.C."/>
            <person name="Tang K."/>
        </authorList>
    </citation>
    <scope>NUCLEOTIDE SEQUENCE [LARGE SCALE GENOMIC DNA]</scope>
    <source>
        <strain evidence="10">cv. Huhao1</strain>
        <tissue evidence="9">Leaf</tissue>
    </source>
</reference>
<evidence type="ECO:0000256" key="3">
    <source>
        <dbReference type="ARBA" id="ARBA00022630"/>
    </source>
</evidence>
<dbReference type="STRING" id="35608.A0A2U1PXP2"/>
<protein>
    <submittedName>
        <fullName evidence="9">Oxygen-dependent choline dehydrogenase, FAD/NAD(P)-binding domain protein</fullName>
    </submittedName>
</protein>
<dbReference type="SUPFAM" id="SSF54373">
    <property type="entry name" value="FAD-linked reductases, C-terminal domain"/>
    <property type="match status" value="1"/>
</dbReference>
<evidence type="ECO:0000256" key="7">
    <source>
        <dbReference type="PIRSR" id="PIRSR000137-3"/>
    </source>
</evidence>
<dbReference type="EMBL" id="PKPP01000627">
    <property type="protein sequence ID" value="PWA90502.1"/>
    <property type="molecule type" value="Genomic_DNA"/>
</dbReference>
<evidence type="ECO:0000256" key="1">
    <source>
        <dbReference type="ARBA" id="ARBA00001974"/>
    </source>
</evidence>
<dbReference type="SUPFAM" id="SSF51905">
    <property type="entry name" value="FAD/NAD(P)-binding domain"/>
    <property type="match status" value="1"/>
</dbReference>
<dbReference type="Pfam" id="PF05199">
    <property type="entry name" value="GMC_oxred_C"/>
    <property type="match status" value="1"/>
</dbReference>
<feature type="disulfide bond" evidence="7">
    <location>
        <begin position="398"/>
        <end position="452"/>
    </location>
</feature>
<dbReference type="PROSITE" id="PS00624">
    <property type="entry name" value="GMC_OXRED_2"/>
    <property type="match status" value="1"/>
</dbReference>
<evidence type="ECO:0000313" key="10">
    <source>
        <dbReference type="Proteomes" id="UP000245207"/>
    </source>
</evidence>
<dbReference type="GO" id="GO:0016614">
    <property type="term" value="F:oxidoreductase activity, acting on CH-OH group of donors"/>
    <property type="evidence" value="ECO:0007669"/>
    <property type="project" value="InterPro"/>
</dbReference>
<evidence type="ECO:0000313" key="9">
    <source>
        <dbReference type="EMBL" id="PWA90502.1"/>
    </source>
</evidence>
<dbReference type="OrthoDB" id="269227at2759"/>